<feature type="region of interest" description="Disordered" evidence="1">
    <location>
        <begin position="1"/>
        <end position="53"/>
    </location>
</feature>
<name>A0AAD7D479_MYCRO</name>
<accession>A0AAD7D479</accession>
<evidence type="ECO:0000313" key="2">
    <source>
        <dbReference type="EMBL" id="KAJ7678413.1"/>
    </source>
</evidence>
<comment type="caution">
    <text evidence="2">The sequence shown here is derived from an EMBL/GenBank/DDBJ whole genome shotgun (WGS) entry which is preliminary data.</text>
</comment>
<dbReference type="AlphaFoldDB" id="A0AAD7D479"/>
<reference evidence="2" key="1">
    <citation type="submission" date="2023-03" db="EMBL/GenBank/DDBJ databases">
        <title>Massive genome expansion in bonnet fungi (Mycena s.s.) driven by repeated elements and novel gene families across ecological guilds.</title>
        <authorList>
            <consortium name="Lawrence Berkeley National Laboratory"/>
            <person name="Harder C.B."/>
            <person name="Miyauchi S."/>
            <person name="Viragh M."/>
            <person name="Kuo A."/>
            <person name="Thoen E."/>
            <person name="Andreopoulos B."/>
            <person name="Lu D."/>
            <person name="Skrede I."/>
            <person name="Drula E."/>
            <person name="Henrissat B."/>
            <person name="Morin E."/>
            <person name="Kohler A."/>
            <person name="Barry K."/>
            <person name="LaButti K."/>
            <person name="Morin E."/>
            <person name="Salamov A."/>
            <person name="Lipzen A."/>
            <person name="Mereny Z."/>
            <person name="Hegedus B."/>
            <person name="Baldrian P."/>
            <person name="Stursova M."/>
            <person name="Weitz H."/>
            <person name="Taylor A."/>
            <person name="Grigoriev I.V."/>
            <person name="Nagy L.G."/>
            <person name="Martin F."/>
            <person name="Kauserud H."/>
        </authorList>
    </citation>
    <scope>NUCLEOTIDE SEQUENCE</scope>
    <source>
        <strain evidence="2">CBHHK067</strain>
    </source>
</reference>
<evidence type="ECO:0000256" key="1">
    <source>
        <dbReference type="SAM" id="MobiDB-lite"/>
    </source>
</evidence>
<dbReference type="Proteomes" id="UP001221757">
    <property type="component" value="Unassembled WGS sequence"/>
</dbReference>
<keyword evidence="3" id="KW-1185">Reference proteome</keyword>
<evidence type="ECO:0000313" key="3">
    <source>
        <dbReference type="Proteomes" id="UP001221757"/>
    </source>
</evidence>
<protein>
    <submittedName>
        <fullName evidence="2">Uncharacterized protein</fullName>
    </submittedName>
</protein>
<gene>
    <name evidence="2" type="ORF">B0H17DRAFT_1078883</name>
</gene>
<feature type="compositionally biased region" description="Basic and acidic residues" evidence="1">
    <location>
        <begin position="1"/>
        <end position="30"/>
    </location>
</feature>
<organism evidence="2 3">
    <name type="scientific">Mycena rosella</name>
    <name type="common">Pink bonnet</name>
    <name type="synonym">Agaricus rosellus</name>
    <dbReference type="NCBI Taxonomy" id="1033263"/>
    <lineage>
        <taxon>Eukaryota</taxon>
        <taxon>Fungi</taxon>
        <taxon>Dikarya</taxon>
        <taxon>Basidiomycota</taxon>
        <taxon>Agaricomycotina</taxon>
        <taxon>Agaricomycetes</taxon>
        <taxon>Agaricomycetidae</taxon>
        <taxon>Agaricales</taxon>
        <taxon>Marasmiineae</taxon>
        <taxon>Mycenaceae</taxon>
        <taxon>Mycena</taxon>
    </lineage>
</organism>
<dbReference type="EMBL" id="JARKIE010000135">
    <property type="protein sequence ID" value="KAJ7678413.1"/>
    <property type="molecule type" value="Genomic_DNA"/>
</dbReference>
<proteinExistence type="predicted"/>
<sequence>MPGGKEGVEERTCVQEEPIRLGGEREEIGAKESNSMGAGCGAPEQSNTDRRAKRQGCARAIQDGGVEGVSDLECPLEGGLFRLRIVHGGQRFPCKVEAVGGGVFRELVAGDLKTVEKTRFRQEGVAGAQPPGRIGVVGGHWWVKLEEDD</sequence>